<name>A0A9W4SE28_9GLOM</name>
<organism evidence="5 6">
    <name type="scientific">Funneliformis geosporum</name>
    <dbReference type="NCBI Taxonomy" id="1117311"/>
    <lineage>
        <taxon>Eukaryota</taxon>
        <taxon>Fungi</taxon>
        <taxon>Fungi incertae sedis</taxon>
        <taxon>Mucoromycota</taxon>
        <taxon>Glomeromycotina</taxon>
        <taxon>Glomeromycetes</taxon>
        <taxon>Glomerales</taxon>
        <taxon>Glomeraceae</taxon>
        <taxon>Funneliformis</taxon>
    </lineage>
</organism>
<accession>A0A9W4SE28</accession>
<dbReference type="SUPFAM" id="SSF54197">
    <property type="entry name" value="HIT-like"/>
    <property type="match status" value="1"/>
</dbReference>
<dbReference type="PANTHER" id="PTHR46648">
    <property type="entry name" value="HIT FAMILY PROTEIN 1"/>
    <property type="match status" value="1"/>
</dbReference>
<dbReference type="InterPro" id="IPR001310">
    <property type="entry name" value="Histidine_triad_HIT"/>
</dbReference>
<feature type="domain" description="HIT" evidence="4">
    <location>
        <begin position="1"/>
        <end position="87"/>
    </location>
</feature>
<dbReference type="GO" id="GO:0009117">
    <property type="term" value="P:nucleotide metabolic process"/>
    <property type="evidence" value="ECO:0007669"/>
    <property type="project" value="TreeGrafter"/>
</dbReference>
<protein>
    <submittedName>
        <fullName evidence="5">7703_t:CDS:1</fullName>
    </submittedName>
</protein>
<dbReference type="InterPro" id="IPR011146">
    <property type="entry name" value="HIT-like"/>
</dbReference>
<dbReference type="PANTHER" id="PTHR46648:SF1">
    <property type="entry name" value="ADENOSINE 5'-MONOPHOSPHORAMIDASE HNT1"/>
    <property type="match status" value="1"/>
</dbReference>
<feature type="active site" description="Tele-AMP-histidine intermediate" evidence="1">
    <location>
        <position position="74"/>
    </location>
</feature>
<dbReference type="PROSITE" id="PS51084">
    <property type="entry name" value="HIT_2"/>
    <property type="match status" value="1"/>
</dbReference>
<evidence type="ECO:0000256" key="1">
    <source>
        <dbReference type="PIRSR" id="PIRSR601310-1"/>
    </source>
</evidence>
<proteinExistence type="predicted"/>
<evidence type="ECO:0000259" key="4">
    <source>
        <dbReference type="PROSITE" id="PS51084"/>
    </source>
</evidence>
<dbReference type="Pfam" id="PF01230">
    <property type="entry name" value="HIT"/>
    <property type="match status" value="1"/>
</dbReference>
<dbReference type="Gene3D" id="3.30.428.10">
    <property type="entry name" value="HIT-like"/>
    <property type="match status" value="1"/>
</dbReference>
<comment type="caution">
    <text evidence="5">The sequence shown here is derived from an EMBL/GenBank/DDBJ whole genome shotgun (WGS) entry which is preliminary data.</text>
</comment>
<feature type="short sequence motif" description="Histidine triad motif" evidence="2 3">
    <location>
        <begin position="72"/>
        <end position="76"/>
    </location>
</feature>
<dbReference type="EMBL" id="CAMKVN010000200">
    <property type="protein sequence ID" value="CAI2165132.1"/>
    <property type="molecule type" value="Genomic_DNA"/>
</dbReference>
<reference evidence="5" key="1">
    <citation type="submission" date="2022-08" db="EMBL/GenBank/DDBJ databases">
        <authorList>
            <person name="Kallberg Y."/>
            <person name="Tangrot J."/>
            <person name="Rosling A."/>
        </authorList>
    </citation>
    <scope>NUCLEOTIDE SEQUENCE</scope>
    <source>
        <strain evidence="5">Wild A</strain>
    </source>
</reference>
<keyword evidence="6" id="KW-1185">Reference proteome</keyword>
<sequence>MECLFCKIVKEIKSLAAKKEVYLVGENEEVIAILDKFPVSDEVISKLVAVFKPAGFNIISNMEKIAAQSIFHLHIHIIPKYIESEGFI</sequence>
<dbReference type="AlphaFoldDB" id="A0A9W4SE28"/>
<dbReference type="OrthoDB" id="672793at2759"/>
<evidence type="ECO:0000313" key="6">
    <source>
        <dbReference type="Proteomes" id="UP001153678"/>
    </source>
</evidence>
<dbReference type="InterPro" id="IPR019808">
    <property type="entry name" value="Histidine_triad_CS"/>
</dbReference>
<dbReference type="InterPro" id="IPR036265">
    <property type="entry name" value="HIT-like_sf"/>
</dbReference>
<dbReference type="PROSITE" id="PS00892">
    <property type="entry name" value="HIT_1"/>
    <property type="match status" value="1"/>
</dbReference>
<evidence type="ECO:0000313" key="5">
    <source>
        <dbReference type="EMBL" id="CAI2165132.1"/>
    </source>
</evidence>
<evidence type="ECO:0000256" key="3">
    <source>
        <dbReference type="PROSITE-ProRule" id="PRU00464"/>
    </source>
</evidence>
<gene>
    <name evidence="5" type="ORF">FWILDA_LOCUS1917</name>
</gene>
<evidence type="ECO:0000256" key="2">
    <source>
        <dbReference type="PIRSR" id="PIRSR601310-3"/>
    </source>
</evidence>
<dbReference type="Proteomes" id="UP001153678">
    <property type="component" value="Unassembled WGS sequence"/>
</dbReference>
<dbReference type="GO" id="GO:0003824">
    <property type="term" value="F:catalytic activity"/>
    <property type="evidence" value="ECO:0007669"/>
    <property type="project" value="InterPro"/>
</dbReference>